<keyword evidence="15" id="KW-1185">Reference proteome</keyword>
<gene>
    <name evidence="14" type="ORF">SAMN04488523_101135</name>
</gene>
<dbReference type="SUPFAM" id="SSF47384">
    <property type="entry name" value="Homodimeric domain of signal transducing histidine kinase"/>
    <property type="match status" value="1"/>
</dbReference>
<dbReference type="GO" id="GO:0005524">
    <property type="term" value="F:ATP binding"/>
    <property type="evidence" value="ECO:0007669"/>
    <property type="project" value="UniProtKB-KW"/>
</dbReference>
<dbReference type="AlphaFoldDB" id="A0A1I1SRR0"/>
<dbReference type="Pfam" id="PF02518">
    <property type="entry name" value="HATPase_c"/>
    <property type="match status" value="1"/>
</dbReference>
<dbReference type="InterPro" id="IPR036890">
    <property type="entry name" value="HATPase_C_sf"/>
</dbReference>
<comment type="catalytic activity">
    <reaction evidence="1">
        <text>ATP + protein L-histidine = ADP + protein N-phospho-L-histidine.</text>
        <dbReference type="EC" id="2.7.13.3"/>
    </reaction>
</comment>
<dbReference type="GO" id="GO:0000155">
    <property type="term" value="F:phosphorelay sensor kinase activity"/>
    <property type="evidence" value="ECO:0007669"/>
    <property type="project" value="InterPro"/>
</dbReference>
<keyword evidence="7" id="KW-0067">ATP-binding</keyword>
<feature type="transmembrane region" description="Helical" evidence="10">
    <location>
        <begin position="6"/>
        <end position="22"/>
    </location>
</feature>
<evidence type="ECO:0000256" key="9">
    <source>
        <dbReference type="PROSITE-ProRule" id="PRU00169"/>
    </source>
</evidence>
<dbReference type="PROSITE" id="PS50112">
    <property type="entry name" value="PAS"/>
    <property type="match status" value="1"/>
</dbReference>
<evidence type="ECO:0000256" key="1">
    <source>
        <dbReference type="ARBA" id="ARBA00000085"/>
    </source>
</evidence>
<organism evidence="14 15">
    <name type="scientific">Sulfitobacter brevis</name>
    <dbReference type="NCBI Taxonomy" id="74348"/>
    <lineage>
        <taxon>Bacteria</taxon>
        <taxon>Pseudomonadati</taxon>
        <taxon>Pseudomonadota</taxon>
        <taxon>Alphaproteobacteria</taxon>
        <taxon>Rhodobacterales</taxon>
        <taxon>Roseobacteraceae</taxon>
        <taxon>Sulfitobacter</taxon>
    </lineage>
</organism>
<keyword evidence="6 14" id="KW-0418">Kinase</keyword>
<keyword evidence="4" id="KW-0808">Transferase</keyword>
<dbReference type="SMART" id="SM00387">
    <property type="entry name" value="HATPase_c"/>
    <property type="match status" value="1"/>
</dbReference>
<evidence type="ECO:0000256" key="8">
    <source>
        <dbReference type="ARBA" id="ARBA00023012"/>
    </source>
</evidence>
<dbReference type="PRINTS" id="PR00344">
    <property type="entry name" value="BCTRLSENSOR"/>
</dbReference>
<evidence type="ECO:0000259" key="12">
    <source>
        <dbReference type="PROSITE" id="PS50110"/>
    </source>
</evidence>
<dbReference type="RefSeq" id="WP_093921900.1">
    <property type="nucleotide sequence ID" value="NZ_FOMW01000001.1"/>
</dbReference>
<dbReference type="SMART" id="SM00448">
    <property type="entry name" value="REC"/>
    <property type="match status" value="1"/>
</dbReference>
<protein>
    <recommendedName>
        <fullName evidence="2">histidine kinase</fullName>
        <ecNumber evidence="2">2.7.13.3</ecNumber>
    </recommendedName>
</protein>
<keyword evidence="3 9" id="KW-0597">Phosphoprotein</keyword>
<feature type="modified residue" description="4-aspartylphosphate" evidence="9">
    <location>
        <position position="777"/>
    </location>
</feature>
<dbReference type="PROSITE" id="PS50109">
    <property type="entry name" value="HIS_KIN"/>
    <property type="match status" value="1"/>
</dbReference>
<dbReference type="SUPFAM" id="SSF55785">
    <property type="entry name" value="PYP-like sensor domain (PAS domain)"/>
    <property type="match status" value="2"/>
</dbReference>
<feature type="transmembrane region" description="Helical" evidence="10">
    <location>
        <begin position="130"/>
        <end position="153"/>
    </location>
</feature>
<dbReference type="SUPFAM" id="SSF55874">
    <property type="entry name" value="ATPase domain of HSP90 chaperone/DNA topoisomerase II/histidine kinase"/>
    <property type="match status" value="1"/>
</dbReference>
<dbReference type="Gene3D" id="3.30.450.20">
    <property type="entry name" value="PAS domain"/>
    <property type="match status" value="2"/>
</dbReference>
<dbReference type="OrthoDB" id="9796100at2"/>
<dbReference type="SUPFAM" id="SSF52172">
    <property type="entry name" value="CheY-like"/>
    <property type="match status" value="1"/>
</dbReference>
<feature type="transmembrane region" description="Helical" evidence="10">
    <location>
        <begin position="165"/>
        <end position="191"/>
    </location>
</feature>
<dbReference type="InterPro" id="IPR013655">
    <property type="entry name" value="PAS_fold_3"/>
</dbReference>
<keyword evidence="10" id="KW-1133">Transmembrane helix</keyword>
<dbReference type="Pfam" id="PF08447">
    <property type="entry name" value="PAS_3"/>
    <property type="match status" value="2"/>
</dbReference>
<dbReference type="SMART" id="SM00388">
    <property type="entry name" value="HisKA"/>
    <property type="match status" value="1"/>
</dbReference>
<feature type="transmembrane region" description="Helical" evidence="10">
    <location>
        <begin position="72"/>
        <end position="95"/>
    </location>
</feature>
<evidence type="ECO:0000256" key="7">
    <source>
        <dbReference type="ARBA" id="ARBA00022840"/>
    </source>
</evidence>
<dbReference type="EC" id="2.7.13.3" evidence="2"/>
<dbReference type="STRING" id="74348.SAMN04488523_101135"/>
<feature type="domain" description="Histidine kinase" evidence="11">
    <location>
        <begin position="483"/>
        <end position="706"/>
    </location>
</feature>
<keyword evidence="10" id="KW-0812">Transmembrane</keyword>
<dbReference type="Pfam" id="PF00072">
    <property type="entry name" value="Response_reg"/>
    <property type="match status" value="1"/>
</dbReference>
<dbReference type="PANTHER" id="PTHR43065">
    <property type="entry name" value="SENSOR HISTIDINE KINASE"/>
    <property type="match status" value="1"/>
</dbReference>
<dbReference type="Gene3D" id="3.40.50.2300">
    <property type="match status" value="1"/>
</dbReference>
<feature type="domain" description="Response regulatory" evidence="12">
    <location>
        <begin position="727"/>
        <end position="843"/>
    </location>
</feature>
<dbReference type="InterPro" id="IPR036097">
    <property type="entry name" value="HisK_dim/P_sf"/>
</dbReference>
<reference evidence="14 15" key="1">
    <citation type="submission" date="2016-10" db="EMBL/GenBank/DDBJ databases">
        <authorList>
            <person name="de Groot N.N."/>
        </authorList>
    </citation>
    <scope>NUCLEOTIDE SEQUENCE [LARGE SCALE GENOMIC DNA]</scope>
    <source>
        <strain evidence="14 15">DSM 11443</strain>
    </source>
</reference>
<feature type="transmembrane region" description="Helical" evidence="10">
    <location>
        <begin position="102"/>
        <end position="124"/>
    </location>
</feature>
<dbReference type="Pfam" id="PF00512">
    <property type="entry name" value="HisKA"/>
    <property type="match status" value="1"/>
</dbReference>
<dbReference type="InterPro" id="IPR035965">
    <property type="entry name" value="PAS-like_dom_sf"/>
</dbReference>
<keyword evidence="8" id="KW-0902">Two-component regulatory system</keyword>
<dbReference type="InterPro" id="IPR005467">
    <property type="entry name" value="His_kinase_dom"/>
</dbReference>
<dbReference type="InterPro" id="IPR004358">
    <property type="entry name" value="Sig_transdc_His_kin-like_C"/>
</dbReference>
<dbReference type="Gene3D" id="3.30.565.10">
    <property type="entry name" value="Histidine kinase-like ATPase, C-terminal domain"/>
    <property type="match status" value="1"/>
</dbReference>
<dbReference type="InterPro" id="IPR003594">
    <property type="entry name" value="HATPase_dom"/>
</dbReference>
<dbReference type="CDD" id="cd00082">
    <property type="entry name" value="HisKA"/>
    <property type="match status" value="1"/>
</dbReference>
<proteinExistence type="predicted"/>
<dbReference type="Gene3D" id="1.10.287.130">
    <property type="match status" value="1"/>
</dbReference>
<feature type="domain" description="PAS" evidence="13">
    <location>
        <begin position="204"/>
        <end position="276"/>
    </location>
</feature>
<evidence type="ECO:0000259" key="13">
    <source>
        <dbReference type="PROSITE" id="PS50112"/>
    </source>
</evidence>
<name>A0A1I1SRR0_9RHOB</name>
<dbReference type="CDD" id="cd00130">
    <property type="entry name" value="PAS"/>
    <property type="match status" value="2"/>
</dbReference>
<feature type="transmembrane region" description="Helical" evidence="10">
    <location>
        <begin position="34"/>
        <end position="52"/>
    </location>
</feature>
<evidence type="ECO:0000313" key="14">
    <source>
        <dbReference type="EMBL" id="SFD49134.1"/>
    </source>
</evidence>
<evidence type="ECO:0000256" key="3">
    <source>
        <dbReference type="ARBA" id="ARBA00022553"/>
    </source>
</evidence>
<dbReference type="EMBL" id="FOMW01000001">
    <property type="protein sequence ID" value="SFD49134.1"/>
    <property type="molecule type" value="Genomic_DNA"/>
</dbReference>
<evidence type="ECO:0000256" key="4">
    <source>
        <dbReference type="ARBA" id="ARBA00022679"/>
    </source>
</evidence>
<dbReference type="InterPro" id="IPR000014">
    <property type="entry name" value="PAS"/>
</dbReference>
<evidence type="ECO:0000256" key="2">
    <source>
        <dbReference type="ARBA" id="ARBA00012438"/>
    </source>
</evidence>
<evidence type="ECO:0000256" key="5">
    <source>
        <dbReference type="ARBA" id="ARBA00022741"/>
    </source>
</evidence>
<evidence type="ECO:0000256" key="6">
    <source>
        <dbReference type="ARBA" id="ARBA00022777"/>
    </source>
</evidence>
<sequence>MVIFLIKNAVFLVFVGIGIFGVNSSKFLTEKPLLRQALIGLLMGIIVTFIAADAYRSNDLLAPLAVKDGPLIFAGYLGGPVGAAVASVIGVLIRLEIGGPNALLGSGFVVALTAFGALVGRFIPARENPAISGLAMFVLAMGAMVLQTSALPFAKWSGSENMPALFWGVALALAMSGTLSIIVTGLMVNFADNLSETERQSEINADRLKLAVRAANIGIFKRSAGSQWVHFDEGMYRIFGIPTTQTRIAQNEFRKMIHPEDLSVLEDVLVQVWKGNPPSEAVAFRIRRRTGEIRHISAYWAGEAEPNGTVQQVIAAYQDVTVDVEMARKRNLAEARLATITDNLPGVLHSIQMTPDGEFRVTYINAFCETVFGHPREAFMADPDLYRSLHDPKDWPYMMAALRDAAKTLQPFSRRFQITTAKGDKKWLQVHASATRFESGIIQIDSIFLDVSAEVEAQARLATEIQVSSQAQKMESIGQLTGGVAHDFNNLLAVIMGNLELLREVLPDTAHRELIDEGIAATLRGADLTRNMLAFARKARLEPRVIDLNKLIGNAKNWMTRTIPANVHVETSLLAGLWQIEADPSSTESALLNLMLNGRDAMAAGGRLTIETANIRIDEAYTDSRQVELRPGRYVMLAVTDTGHGIDPETVAEIFEPFYTTKGPGKGSGLGLSMVQGFMRQSGGTVQVYSEPGVGTTFKLYFKAIESVEMRATPLATQSASVVETARILIAEDQDSVLQVLTKILEAAGYQIATAPSGDEALELFHRDPDFDLLLTDIVMPGGLMGTDLAKALRALNPDLPVVFMSGYAREATVHGNGLRPEDIRLMKPVQRHDILKAIATALAGAKKGK</sequence>
<dbReference type="PROSITE" id="PS50110">
    <property type="entry name" value="RESPONSE_REGULATORY"/>
    <property type="match status" value="1"/>
</dbReference>
<evidence type="ECO:0000256" key="10">
    <source>
        <dbReference type="SAM" id="Phobius"/>
    </source>
</evidence>
<dbReference type="PANTHER" id="PTHR43065:SF46">
    <property type="entry name" value="C4-DICARBOXYLATE TRANSPORT SENSOR PROTEIN DCTB"/>
    <property type="match status" value="1"/>
</dbReference>
<dbReference type="InterPro" id="IPR001789">
    <property type="entry name" value="Sig_transdc_resp-reg_receiver"/>
</dbReference>
<keyword evidence="10" id="KW-0472">Membrane</keyword>
<dbReference type="InterPro" id="IPR011006">
    <property type="entry name" value="CheY-like_superfamily"/>
</dbReference>
<keyword evidence="5" id="KW-0547">Nucleotide-binding</keyword>
<accession>A0A1I1SRR0</accession>
<evidence type="ECO:0000313" key="15">
    <source>
        <dbReference type="Proteomes" id="UP000198977"/>
    </source>
</evidence>
<evidence type="ECO:0000259" key="11">
    <source>
        <dbReference type="PROSITE" id="PS50109"/>
    </source>
</evidence>
<dbReference type="InterPro" id="IPR003661">
    <property type="entry name" value="HisK_dim/P_dom"/>
</dbReference>
<dbReference type="Proteomes" id="UP000198977">
    <property type="component" value="Unassembled WGS sequence"/>
</dbReference>